<dbReference type="EMBL" id="VSRR010036621">
    <property type="protein sequence ID" value="MPC73347.1"/>
    <property type="molecule type" value="Genomic_DNA"/>
</dbReference>
<organism evidence="2 3">
    <name type="scientific">Portunus trituberculatus</name>
    <name type="common">Swimming crab</name>
    <name type="synonym">Neptunus trituberculatus</name>
    <dbReference type="NCBI Taxonomy" id="210409"/>
    <lineage>
        <taxon>Eukaryota</taxon>
        <taxon>Metazoa</taxon>
        <taxon>Ecdysozoa</taxon>
        <taxon>Arthropoda</taxon>
        <taxon>Crustacea</taxon>
        <taxon>Multicrustacea</taxon>
        <taxon>Malacostraca</taxon>
        <taxon>Eumalacostraca</taxon>
        <taxon>Eucarida</taxon>
        <taxon>Decapoda</taxon>
        <taxon>Pleocyemata</taxon>
        <taxon>Brachyura</taxon>
        <taxon>Eubrachyura</taxon>
        <taxon>Portunoidea</taxon>
        <taxon>Portunidae</taxon>
        <taxon>Portuninae</taxon>
        <taxon>Portunus</taxon>
    </lineage>
</organism>
<sequence length="74" mass="8158">MQPFPGHLAHHRPHSSCVTVNGPRVHPAPRAVSHIVRVTVHDPFLAILVLLHSATDALQGRVFESGVESHTRIY</sequence>
<comment type="caution">
    <text evidence="2">The sequence shown here is derived from an EMBL/GenBank/DDBJ whole genome shotgun (WGS) entry which is preliminary data.</text>
</comment>
<reference evidence="2 3" key="1">
    <citation type="submission" date="2019-05" db="EMBL/GenBank/DDBJ databases">
        <title>Another draft genome of Portunus trituberculatus and its Hox gene families provides insights of decapod evolution.</title>
        <authorList>
            <person name="Jeong J.-H."/>
            <person name="Song I."/>
            <person name="Kim S."/>
            <person name="Choi T."/>
            <person name="Kim D."/>
            <person name="Ryu S."/>
            <person name="Kim W."/>
        </authorList>
    </citation>
    <scope>NUCLEOTIDE SEQUENCE [LARGE SCALE GENOMIC DNA]</scope>
    <source>
        <tissue evidence="2">Muscle</tissue>
    </source>
</reference>
<dbReference type="Proteomes" id="UP000324222">
    <property type="component" value="Unassembled WGS sequence"/>
</dbReference>
<feature type="region of interest" description="Disordered" evidence="1">
    <location>
        <begin position="1"/>
        <end position="22"/>
    </location>
</feature>
<evidence type="ECO:0000313" key="2">
    <source>
        <dbReference type="EMBL" id="MPC73347.1"/>
    </source>
</evidence>
<protein>
    <submittedName>
        <fullName evidence="2">Uncharacterized protein</fullName>
    </submittedName>
</protein>
<keyword evidence="3" id="KW-1185">Reference proteome</keyword>
<name>A0A5B7HVP4_PORTR</name>
<proteinExistence type="predicted"/>
<evidence type="ECO:0000313" key="3">
    <source>
        <dbReference type="Proteomes" id="UP000324222"/>
    </source>
</evidence>
<accession>A0A5B7HVP4</accession>
<dbReference type="AlphaFoldDB" id="A0A5B7HVP4"/>
<gene>
    <name evidence="2" type="ORF">E2C01_067671</name>
</gene>
<evidence type="ECO:0000256" key="1">
    <source>
        <dbReference type="SAM" id="MobiDB-lite"/>
    </source>
</evidence>